<dbReference type="GO" id="GO:0005886">
    <property type="term" value="C:plasma membrane"/>
    <property type="evidence" value="ECO:0007669"/>
    <property type="project" value="UniProtKB-SubCell"/>
</dbReference>
<evidence type="ECO:0000256" key="6">
    <source>
        <dbReference type="SAM" id="MobiDB-lite"/>
    </source>
</evidence>
<dbReference type="PANTHER" id="PTHR36917:SF1">
    <property type="entry name" value="INNER MEMBRANE-SPANNING PROTEIN YCIB"/>
    <property type="match status" value="1"/>
</dbReference>
<keyword evidence="2 5" id="KW-0812">Transmembrane</keyword>
<reference evidence="7 8" key="1">
    <citation type="submission" date="2017-08" db="EMBL/GenBank/DDBJ databases">
        <title>Fine stratification of microbial communities through a metagenomic profile of the photic zone.</title>
        <authorList>
            <person name="Haro-Moreno J.M."/>
            <person name="Lopez-Perez M."/>
            <person name="De La Torre J."/>
            <person name="Picazo A."/>
            <person name="Camacho A."/>
            <person name="Rodriguez-Valera F."/>
        </authorList>
    </citation>
    <scope>NUCLEOTIDE SEQUENCE [LARGE SCALE GENOMIC DNA]</scope>
    <source>
        <strain evidence="7">MED-G24</strain>
    </source>
</reference>
<comment type="subcellular location">
    <subcellularLocation>
        <location evidence="5">Cell inner membrane</location>
        <topology evidence="5">Multi-pass membrane protein</topology>
    </subcellularLocation>
</comment>
<evidence type="ECO:0000256" key="3">
    <source>
        <dbReference type="ARBA" id="ARBA00022989"/>
    </source>
</evidence>
<evidence type="ECO:0000256" key="1">
    <source>
        <dbReference type="ARBA" id="ARBA00022475"/>
    </source>
</evidence>
<keyword evidence="1 5" id="KW-1003">Cell membrane</keyword>
<organism evidence="7 8">
    <name type="scientific">OM182 bacterium MED-G24</name>
    <dbReference type="NCBI Taxonomy" id="1986255"/>
    <lineage>
        <taxon>Bacteria</taxon>
        <taxon>Pseudomonadati</taxon>
        <taxon>Pseudomonadota</taxon>
        <taxon>Gammaproteobacteria</taxon>
        <taxon>OMG group</taxon>
        <taxon>OM182 clade</taxon>
    </lineage>
</organism>
<dbReference type="PANTHER" id="PTHR36917">
    <property type="entry name" value="INTRACELLULAR SEPTATION PROTEIN A-RELATED"/>
    <property type="match status" value="1"/>
</dbReference>
<feature type="transmembrane region" description="Helical" evidence="5">
    <location>
        <begin position="117"/>
        <end position="140"/>
    </location>
</feature>
<accession>A0A2A5WV22</accession>
<keyword evidence="3 5" id="KW-1133">Transmembrane helix</keyword>
<comment type="similarity">
    <text evidence="5">Belongs to the YciB family.</text>
</comment>
<feature type="transmembrane region" description="Helical" evidence="5">
    <location>
        <begin position="7"/>
        <end position="40"/>
    </location>
</feature>
<evidence type="ECO:0000313" key="8">
    <source>
        <dbReference type="Proteomes" id="UP000219327"/>
    </source>
</evidence>
<feature type="region of interest" description="Disordered" evidence="6">
    <location>
        <begin position="180"/>
        <end position="213"/>
    </location>
</feature>
<evidence type="ECO:0000256" key="2">
    <source>
        <dbReference type="ARBA" id="ARBA00022692"/>
    </source>
</evidence>
<dbReference type="Proteomes" id="UP000219327">
    <property type="component" value="Unassembled WGS sequence"/>
</dbReference>
<dbReference type="Pfam" id="PF04279">
    <property type="entry name" value="IspA"/>
    <property type="match status" value="1"/>
</dbReference>
<feature type="transmembrane region" description="Helical" evidence="5">
    <location>
        <begin position="52"/>
        <end position="69"/>
    </location>
</feature>
<dbReference type="AlphaFoldDB" id="A0A2A5WV22"/>
<proteinExistence type="inferred from homology"/>
<keyword evidence="4 5" id="KW-0472">Membrane</keyword>
<comment type="caution">
    <text evidence="7">The sequence shown here is derived from an EMBL/GenBank/DDBJ whole genome shotgun (WGS) entry which is preliminary data.</text>
</comment>
<feature type="transmembrane region" description="Helical" evidence="5">
    <location>
        <begin position="81"/>
        <end position="97"/>
    </location>
</feature>
<comment type="function">
    <text evidence="5">Plays a role in cell envelope biogenesis, maintenance of cell envelope integrity and membrane homeostasis.</text>
</comment>
<sequence>MKQIIEFIPIALFVGVYFATDDVFLATIVLMAGVCVQVGYEYVTTKQVSKQTQVIFWAAIVLGGATIFFRNEQFLFWKPTVVNWLFCLVLVVTHFFSRENLLKRILSTQLTLPDHVWVTLSFGWAVAFFIQGTLNLIVAYNFSLDFWVTYKLAGGLGLTLVYIVITMTYLVQGGYLNEEDTPGDSTVPVPDKAPSNELTNKAHNTNNPNSGTE</sequence>
<dbReference type="EMBL" id="NTKD01000015">
    <property type="protein sequence ID" value="PDH40128.1"/>
    <property type="molecule type" value="Genomic_DNA"/>
</dbReference>
<gene>
    <name evidence="5" type="primary">yciB</name>
    <name evidence="7" type="ORF">CNE99_04195</name>
</gene>
<keyword evidence="5" id="KW-0997">Cell inner membrane</keyword>
<feature type="compositionally biased region" description="Polar residues" evidence="6">
    <location>
        <begin position="196"/>
        <end position="213"/>
    </location>
</feature>
<dbReference type="HAMAP" id="MF_00189">
    <property type="entry name" value="YciB"/>
    <property type="match status" value="1"/>
</dbReference>
<evidence type="ECO:0000313" key="7">
    <source>
        <dbReference type="EMBL" id="PDH40128.1"/>
    </source>
</evidence>
<protein>
    <recommendedName>
        <fullName evidence="5">Inner membrane-spanning protein YciB</fullName>
    </recommendedName>
</protein>
<evidence type="ECO:0000256" key="5">
    <source>
        <dbReference type="HAMAP-Rule" id="MF_00189"/>
    </source>
</evidence>
<name>A0A2A5WV22_9GAMM</name>
<evidence type="ECO:0000256" key="4">
    <source>
        <dbReference type="ARBA" id="ARBA00023136"/>
    </source>
</evidence>
<feature type="transmembrane region" description="Helical" evidence="5">
    <location>
        <begin position="152"/>
        <end position="171"/>
    </location>
</feature>
<dbReference type="InterPro" id="IPR006008">
    <property type="entry name" value="YciB"/>
</dbReference>